<accession>A0A834WMW7</accession>
<keyword evidence="4" id="KW-0548">Nucleotidyltransferase</keyword>
<dbReference type="GO" id="GO:0004523">
    <property type="term" value="F:RNA-DNA hybrid ribonuclease activity"/>
    <property type="evidence" value="ECO:0007669"/>
    <property type="project" value="InterPro"/>
</dbReference>
<dbReference type="AlphaFoldDB" id="A0A834WMW7"/>
<dbReference type="Gene3D" id="3.30.420.10">
    <property type="entry name" value="Ribonuclease H-like superfamily/Ribonuclease H"/>
    <property type="match status" value="1"/>
</dbReference>
<proteinExistence type="predicted"/>
<dbReference type="InterPro" id="IPR036397">
    <property type="entry name" value="RNaseH_sf"/>
</dbReference>
<dbReference type="GO" id="GO:0003964">
    <property type="term" value="F:RNA-directed DNA polymerase activity"/>
    <property type="evidence" value="ECO:0007669"/>
    <property type="project" value="UniProtKB-KW"/>
</dbReference>
<evidence type="ECO:0000313" key="4">
    <source>
        <dbReference type="EMBL" id="KAF7825156.1"/>
    </source>
</evidence>
<dbReference type="GO" id="GO:0003676">
    <property type="term" value="F:nucleic acid binding"/>
    <property type="evidence" value="ECO:0007669"/>
    <property type="project" value="InterPro"/>
</dbReference>
<evidence type="ECO:0000256" key="1">
    <source>
        <dbReference type="SAM" id="MobiDB-lite"/>
    </source>
</evidence>
<dbReference type="PANTHER" id="PTHR47074">
    <property type="entry name" value="BNAC02G40300D PROTEIN"/>
    <property type="match status" value="1"/>
</dbReference>
<dbReference type="Proteomes" id="UP000634136">
    <property type="component" value="Unassembled WGS sequence"/>
</dbReference>
<feature type="domain" description="RNase H type-1" evidence="2">
    <location>
        <begin position="423"/>
        <end position="543"/>
    </location>
</feature>
<dbReference type="CDD" id="cd06222">
    <property type="entry name" value="RNase_H_like"/>
    <property type="match status" value="1"/>
</dbReference>
<dbReference type="SUPFAM" id="SSF53098">
    <property type="entry name" value="Ribonuclease H-like"/>
    <property type="match status" value="1"/>
</dbReference>
<evidence type="ECO:0000259" key="3">
    <source>
        <dbReference type="Pfam" id="PF13966"/>
    </source>
</evidence>
<gene>
    <name evidence="4" type="ORF">G2W53_016320</name>
</gene>
<dbReference type="PANTHER" id="PTHR47074:SF11">
    <property type="entry name" value="REVERSE TRANSCRIPTASE-LIKE PROTEIN"/>
    <property type="match status" value="1"/>
</dbReference>
<dbReference type="InterPro" id="IPR044730">
    <property type="entry name" value="RNase_H-like_dom_plant"/>
</dbReference>
<name>A0A834WMW7_9FABA</name>
<evidence type="ECO:0000259" key="2">
    <source>
        <dbReference type="Pfam" id="PF13456"/>
    </source>
</evidence>
<dbReference type="Pfam" id="PF13966">
    <property type="entry name" value="zf-RVT"/>
    <property type="match status" value="1"/>
</dbReference>
<feature type="compositionally biased region" description="Basic and acidic residues" evidence="1">
    <location>
        <begin position="69"/>
        <end position="81"/>
    </location>
</feature>
<keyword evidence="5" id="KW-1185">Reference proteome</keyword>
<dbReference type="InterPro" id="IPR002156">
    <property type="entry name" value="RNaseH_domain"/>
</dbReference>
<comment type="caution">
    <text evidence="4">The sequence shown here is derived from an EMBL/GenBank/DDBJ whole genome shotgun (WGS) entry which is preliminary data.</text>
</comment>
<dbReference type="OrthoDB" id="686025at2759"/>
<dbReference type="Pfam" id="PF13456">
    <property type="entry name" value="RVT_3"/>
    <property type="match status" value="1"/>
</dbReference>
<reference evidence="4" key="1">
    <citation type="submission" date="2020-09" db="EMBL/GenBank/DDBJ databases">
        <title>Genome-Enabled Discovery of Anthraquinone Biosynthesis in Senna tora.</title>
        <authorList>
            <person name="Kang S.-H."/>
            <person name="Pandey R.P."/>
            <person name="Lee C.-M."/>
            <person name="Sim J.-S."/>
            <person name="Jeong J.-T."/>
            <person name="Choi B.-S."/>
            <person name="Jung M."/>
            <person name="Ginzburg D."/>
            <person name="Zhao K."/>
            <person name="Won S.Y."/>
            <person name="Oh T.-J."/>
            <person name="Yu Y."/>
            <person name="Kim N.-H."/>
            <person name="Lee O.R."/>
            <person name="Lee T.-H."/>
            <person name="Bashyal P."/>
            <person name="Kim T.-S."/>
            <person name="Lee W.-H."/>
            <person name="Kawkins C."/>
            <person name="Kim C.-K."/>
            <person name="Kim J.S."/>
            <person name="Ahn B.O."/>
            <person name="Rhee S.Y."/>
            <person name="Sohng J.K."/>
        </authorList>
    </citation>
    <scope>NUCLEOTIDE SEQUENCE</scope>
    <source>
        <tissue evidence="4">Leaf</tissue>
    </source>
</reference>
<feature type="domain" description="Reverse transcriptase zinc-binding" evidence="3">
    <location>
        <begin position="251"/>
        <end position="321"/>
    </location>
</feature>
<keyword evidence="4" id="KW-0695">RNA-directed DNA polymerase</keyword>
<dbReference type="EMBL" id="JAAIUW010000006">
    <property type="protein sequence ID" value="KAF7825156.1"/>
    <property type="molecule type" value="Genomic_DNA"/>
</dbReference>
<feature type="region of interest" description="Disordered" evidence="1">
    <location>
        <begin position="65"/>
        <end position="103"/>
    </location>
</feature>
<keyword evidence="4" id="KW-0808">Transferase</keyword>
<dbReference type="InterPro" id="IPR012337">
    <property type="entry name" value="RNaseH-like_sf"/>
</dbReference>
<dbReference type="InterPro" id="IPR026960">
    <property type="entry name" value="RVT-Znf"/>
</dbReference>
<sequence length="626" mass="71606">MDVRRAEMVFREIQYLEEGDVLLTSDGTKENTNPLMKSSGGKQWKRLARNNGMLQVQIPIEQKMGKRKNTTEGAREEEEKALTISKKARSVEEGDGDSNSISAGNLMEARCGYRPSATWRSLMEGRKVLSKGLRRAIGNGRTTGVWTDPWIPAEIRTIAVKPNHIERGEETVSVLLNEDATNWDVEELRTRFDEETCIRIQSIPPDPEQGEDRWVWEYDRKGVYSVKTGYRSMMIEVWSQLDLGLDIDGDATTRLWKKLWKLPIISRYKVFLWRACLGIIPTVESLERRGMIISEDCCMCNNAPEDVFHALVDCLNLQILWVMASFDYSSRVYHANILEWLVVEAVEWSEEKLATLAVAMYHAWERRNKKKFTSEEIRAEDLWPRVERVMDEFQTGTFSDDGNRAEPTRFVWEKPEYPFTKLNVDATGSKEGGGSMGGILRDDTGNCVGAYMHSVLYPNDPTLLEAVAIRKGLEMALKVGRTHVMVESDAKLVIDMLKTLCDQISTLNALCRDILRFCSNFQVVSFNWVPRMSNLIADFISRKAKIDRRNIVWTGSVPLFLSESGRSKDQTLCTRSTTILCTPSLIKIRKLPLLKVWRISNIQERRPRLRTKELTDSIAPTIPAFL</sequence>
<protein>
    <submittedName>
        <fullName evidence="4">Putative RNA-directed DNA polymerase</fullName>
    </submittedName>
</protein>
<organism evidence="4 5">
    <name type="scientific">Senna tora</name>
    <dbReference type="NCBI Taxonomy" id="362788"/>
    <lineage>
        <taxon>Eukaryota</taxon>
        <taxon>Viridiplantae</taxon>
        <taxon>Streptophyta</taxon>
        <taxon>Embryophyta</taxon>
        <taxon>Tracheophyta</taxon>
        <taxon>Spermatophyta</taxon>
        <taxon>Magnoliopsida</taxon>
        <taxon>eudicotyledons</taxon>
        <taxon>Gunneridae</taxon>
        <taxon>Pentapetalae</taxon>
        <taxon>rosids</taxon>
        <taxon>fabids</taxon>
        <taxon>Fabales</taxon>
        <taxon>Fabaceae</taxon>
        <taxon>Caesalpinioideae</taxon>
        <taxon>Cassia clade</taxon>
        <taxon>Senna</taxon>
    </lineage>
</organism>
<dbReference type="InterPro" id="IPR052929">
    <property type="entry name" value="RNase_H-like_EbsB-rel"/>
</dbReference>
<evidence type="ECO:0000313" key="5">
    <source>
        <dbReference type="Proteomes" id="UP000634136"/>
    </source>
</evidence>